<evidence type="ECO:0000256" key="1">
    <source>
        <dbReference type="ARBA" id="ARBA00004141"/>
    </source>
</evidence>
<evidence type="ECO:0000256" key="7">
    <source>
        <dbReference type="ARBA" id="ARBA00043987"/>
    </source>
</evidence>
<keyword evidence="3" id="KW-0808">Transferase</keyword>
<keyword evidence="5 8" id="KW-1133">Transmembrane helix</keyword>
<feature type="transmembrane region" description="Helical" evidence="8">
    <location>
        <begin position="480"/>
        <end position="498"/>
    </location>
</feature>
<evidence type="ECO:0000256" key="8">
    <source>
        <dbReference type="SAM" id="Phobius"/>
    </source>
</evidence>
<gene>
    <name evidence="9" type="primary">mptB_1</name>
    <name evidence="9" type="ORF">GCM10010470_38630</name>
</gene>
<feature type="transmembrane region" description="Helical" evidence="8">
    <location>
        <begin position="448"/>
        <end position="468"/>
    </location>
</feature>
<feature type="transmembrane region" description="Helical" evidence="8">
    <location>
        <begin position="82"/>
        <end position="102"/>
    </location>
</feature>
<feature type="transmembrane region" description="Helical" evidence="8">
    <location>
        <begin position="380"/>
        <end position="404"/>
    </location>
</feature>
<comment type="subcellular location">
    <subcellularLocation>
        <location evidence="1">Membrane</location>
        <topology evidence="1">Multi-pass membrane protein</topology>
    </subcellularLocation>
</comment>
<keyword evidence="10" id="KW-1185">Reference proteome</keyword>
<keyword evidence="6 8" id="KW-0472">Membrane</keyword>
<dbReference type="InterPro" id="IPR049829">
    <property type="entry name" value="MptA/B-like"/>
</dbReference>
<comment type="similarity">
    <text evidence="7">Belongs to the MptA/B family.</text>
</comment>
<feature type="transmembrane region" description="Helical" evidence="8">
    <location>
        <begin position="114"/>
        <end position="133"/>
    </location>
</feature>
<comment type="caution">
    <text evidence="9">The sequence shown here is derived from an EMBL/GenBank/DDBJ whole genome shotgun (WGS) entry which is preliminary data.</text>
</comment>
<proteinExistence type="inferred from homology"/>
<evidence type="ECO:0000256" key="3">
    <source>
        <dbReference type="ARBA" id="ARBA00022679"/>
    </source>
</evidence>
<dbReference type="NCBIfam" id="NF038066">
    <property type="entry name" value="MptB"/>
    <property type="match status" value="1"/>
</dbReference>
<evidence type="ECO:0000313" key="9">
    <source>
        <dbReference type="EMBL" id="GAA2799804.1"/>
    </source>
</evidence>
<feature type="transmembrane region" description="Helical" evidence="8">
    <location>
        <begin position="39"/>
        <end position="62"/>
    </location>
</feature>
<keyword evidence="4 8" id="KW-0812">Transmembrane</keyword>
<feature type="transmembrane region" description="Helical" evidence="8">
    <location>
        <begin position="232"/>
        <end position="251"/>
    </location>
</feature>
<feature type="transmembrane region" description="Helical" evidence="8">
    <location>
        <begin position="353"/>
        <end position="374"/>
    </location>
</feature>
<evidence type="ECO:0000313" key="10">
    <source>
        <dbReference type="Proteomes" id="UP001500979"/>
    </source>
</evidence>
<feature type="transmembrane region" description="Helical" evidence="8">
    <location>
        <begin position="315"/>
        <end position="341"/>
    </location>
</feature>
<feature type="transmembrane region" description="Helical" evidence="8">
    <location>
        <begin position="416"/>
        <end position="436"/>
    </location>
</feature>
<feature type="transmembrane region" description="Helical" evidence="8">
    <location>
        <begin position="204"/>
        <end position="225"/>
    </location>
</feature>
<dbReference type="Proteomes" id="UP001500979">
    <property type="component" value="Unassembled WGS sequence"/>
</dbReference>
<reference evidence="9 10" key="1">
    <citation type="journal article" date="2019" name="Int. J. Syst. Evol. Microbiol.">
        <title>The Global Catalogue of Microorganisms (GCM) 10K type strain sequencing project: providing services to taxonomists for standard genome sequencing and annotation.</title>
        <authorList>
            <consortium name="The Broad Institute Genomics Platform"/>
            <consortium name="The Broad Institute Genome Sequencing Center for Infectious Disease"/>
            <person name="Wu L."/>
            <person name="Ma J."/>
        </authorList>
    </citation>
    <scope>NUCLEOTIDE SEQUENCE [LARGE SCALE GENOMIC DNA]</scope>
    <source>
        <strain evidence="9 10">JCM 9383</strain>
    </source>
</reference>
<dbReference type="GO" id="GO:0016757">
    <property type="term" value="F:glycosyltransferase activity"/>
    <property type="evidence" value="ECO:0007669"/>
    <property type="project" value="UniProtKB-KW"/>
</dbReference>
<sequence length="516" mass="53801">MPPSASIASARPGWTELIASDDIDNGGSGPARSLPLRTVALGAIGSLLLLIGSLGGAGVLIHDPILGSGPLSAMRYGHGKDLATAVVYLGFGLLVWAWVRLGRGVLARLVDSRGVLLATAAWLLPMLIAPPLFTRDVYSYLGQGLLALHGLDPYEIGPAALTGPIPDNVHPTWQTTPAPYGPLFIGVAKGVILLAGDGMISSVIVMRLVLLGGLAMLIFALPGLVRHLGGRLPVALWLVAASPMTVVHLVGGPHNDMLMIGLLAVGTLLILDGRHAAGLTLVTMAMAVKATAGLALPFLVWVWASHLTGPRWQRFARAVVPALALFAVVFAGCMVLSKVGLGWVSALSAPGMIVNYLSAPTALGQAGFVLASLLFEDADYGAFVSGGRAIGSLALAAILVWQWWKARDGGTDAVRRAAIVLWAGALLSPVVLPWYLTWGMALACALPWTPRALSYVVGASVALVLAYSPDGEQAMYNWPLVAVGVGAACLGALSLVRFDPLGLSDAFRRPLERQLR</sequence>
<evidence type="ECO:0000256" key="5">
    <source>
        <dbReference type="ARBA" id="ARBA00022989"/>
    </source>
</evidence>
<evidence type="ECO:0000256" key="4">
    <source>
        <dbReference type="ARBA" id="ARBA00022692"/>
    </source>
</evidence>
<organism evidence="9 10">
    <name type="scientific">Saccharopolyspora taberi</name>
    <dbReference type="NCBI Taxonomy" id="60895"/>
    <lineage>
        <taxon>Bacteria</taxon>
        <taxon>Bacillati</taxon>
        <taxon>Actinomycetota</taxon>
        <taxon>Actinomycetes</taxon>
        <taxon>Pseudonocardiales</taxon>
        <taxon>Pseudonocardiaceae</taxon>
        <taxon>Saccharopolyspora</taxon>
    </lineage>
</organism>
<dbReference type="RefSeq" id="WP_344681647.1">
    <property type="nucleotide sequence ID" value="NZ_BAAAUX010000016.1"/>
</dbReference>
<feature type="transmembrane region" description="Helical" evidence="8">
    <location>
        <begin position="281"/>
        <end position="303"/>
    </location>
</feature>
<accession>A0ABN3VFF1</accession>
<name>A0ABN3VFF1_9PSEU</name>
<dbReference type="EMBL" id="BAAAUX010000016">
    <property type="protein sequence ID" value="GAA2799804.1"/>
    <property type="molecule type" value="Genomic_DNA"/>
</dbReference>
<keyword evidence="2 9" id="KW-0328">Glycosyltransferase</keyword>
<evidence type="ECO:0000256" key="2">
    <source>
        <dbReference type="ARBA" id="ARBA00022676"/>
    </source>
</evidence>
<dbReference type="Pfam" id="PF26314">
    <property type="entry name" value="MptA_B_family"/>
    <property type="match status" value="1"/>
</dbReference>
<protein>
    <submittedName>
        <fullName evidence="9">Polyprenol phosphomannose-dependent alpha 1,6 mannosyltransferase MptB</fullName>
    </submittedName>
</protein>
<evidence type="ECO:0000256" key="6">
    <source>
        <dbReference type="ARBA" id="ARBA00023136"/>
    </source>
</evidence>